<dbReference type="PANTHER" id="PTHR13134:SF3">
    <property type="entry name" value="TRAFFICKING PROTEIN PARTICLE COMPLEX SUBUNIT 13"/>
    <property type="match status" value="1"/>
</dbReference>
<feature type="domain" description="Trafficking protein particle complex subunit 13 middle" evidence="3">
    <location>
        <begin position="193"/>
        <end position="333"/>
    </location>
</feature>
<dbReference type="InterPro" id="IPR055427">
    <property type="entry name" value="TRAPPC13_N"/>
</dbReference>
<organism evidence="4 5">
    <name type="scientific">Amanita muscaria (strain Koide BX008)</name>
    <dbReference type="NCBI Taxonomy" id="946122"/>
    <lineage>
        <taxon>Eukaryota</taxon>
        <taxon>Fungi</taxon>
        <taxon>Dikarya</taxon>
        <taxon>Basidiomycota</taxon>
        <taxon>Agaricomycotina</taxon>
        <taxon>Agaricomycetes</taxon>
        <taxon>Agaricomycetidae</taxon>
        <taxon>Agaricales</taxon>
        <taxon>Pluteineae</taxon>
        <taxon>Amanitaceae</taxon>
        <taxon>Amanita</taxon>
    </lineage>
</organism>
<dbReference type="Proteomes" id="UP000054549">
    <property type="component" value="Unassembled WGS sequence"/>
</dbReference>
<feature type="domain" description="Trafficking protein particle complex subunit 13 N-terminal" evidence="2">
    <location>
        <begin position="9"/>
        <end position="189"/>
    </location>
</feature>
<sequence length="635" mass="68739">MTSIDAPTHPLSLKVMRVSRPEPASAWQPFYSSSPSFSAHSSASVLSLQGSAPLTGHPKTLRDLTHASELLTLPATFGSIQLGETFSSCLCINNGASVEIDDVGLKVEIQTASSKLLLVELGGRNHQLGVGGSLESIVSHEIKELGQHVLACTVAYRLPPGARAVPGSSEEESGDPGLQTFRKFYKFVVVNPLSVKTKVHSSRSPSALLDLSERDKVFLEIHIQNTGQHPLHFEQLQFESEESWQVEDGNVMRVDEGNGREEEESLLSGSLILIHPQDTRQYVYILSPKVVSLFPVTYSPGSVIPLGRLNISWRSSFGEPGRLLTSMLSRRIPLAAPQQTAPALPAYLKRTITGHPSRPQSPLLAHSRPSSPSPQRPTSPPPAALPRPTPQMLASGIELALLVRHVPRNNIVLEKPFTVKLALAISNLGPGGRVIKIAVQQLQPARVVPLASTESNADVLSPRPSSSGMNTPTSTVGGFNYAVAHQKLLSISRASVTDESDKRTQQQETVANSKHDQLPPPYFDTTDKAGSLAMTYVGPSTVMFPEITLGTGIMDESDNDGAKFSFVQEFDLTYIPLRKGFVTFGGIRALLIEDRFVSAAGRQDGDQTPILKSGHEKKVQALRDWDIVGEVWVAS</sequence>
<proteinExistence type="predicted"/>
<evidence type="ECO:0000256" key="1">
    <source>
        <dbReference type="SAM" id="MobiDB-lite"/>
    </source>
</evidence>
<evidence type="ECO:0000259" key="3">
    <source>
        <dbReference type="Pfam" id="PF23647"/>
    </source>
</evidence>
<dbReference type="GO" id="GO:1990072">
    <property type="term" value="C:TRAPPIII protein complex"/>
    <property type="evidence" value="ECO:0007669"/>
    <property type="project" value="TreeGrafter"/>
</dbReference>
<protein>
    <submittedName>
        <fullName evidence="4">Uncharacterized protein</fullName>
    </submittedName>
</protein>
<dbReference type="PANTHER" id="PTHR13134">
    <property type="entry name" value="TRAFFICKING PROTEIN PARTICLE COMPLEX SUBUNIT 13"/>
    <property type="match status" value="1"/>
</dbReference>
<dbReference type="HOGENOM" id="CLU_390303_0_0_1"/>
<evidence type="ECO:0000259" key="2">
    <source>
        <dbReference type="Pfam" id="PF06159"/>
    </source>
</evidence>
<evidence type="ECO:0000313" key="5">
    <source>
        <dbReference type="Proteomes" id="UP000054549"/>
    </source>
</evidence>
<dbReference type="InParanoid" id="A0A0C2T195"/>
<keyword evidence="5" id="KW-1185">Reference proteome</keyword>
<feature type="compositionally biased region" description="Pro residues" evidence="1">
    <location>
        <begin position="371"/>
        <end position="389"/>
    </location>
</feature>
<evidence type="ECO:0000313" key="4">
    <source>
        <dbReference type="EMBL" id="KIL69550.1"/>
    </source>
</evidence>
<dbReference type="EMBL" id="KN818225">
    <property type="protein sequence ID" value="KIL69550.1"/>
    <property type="molecule type" value="Genomic_DNA"/>
</dbReference>
<accession>A0A0C2T195</accession>
<dbReference type="STRING" id="946122.A0A0C2T195"/>
<dbReference type="AlphaFoldDB" id="A0A0C2T195"/>
<feature type="region of interest" description="Disordered" evidence="1">
    <location>
        <begin position="494"/>
        <end position="521"/>
    </location>
</feature>
<dbReference type="Pfam" id="PF23647">
    <property type="entry name" value="TRAPPC13_M"/>
    <property type="match status" value="1"/>
</dbReference>
<name>A0A0C2T195_AMAMK</name>
<gene>
    <name evidence="4" type="ORF">M378DRAFT_156755</name>
</gene>
<dbReference type="Pfam" id="PF06159">
    <property type="entry name" value="TRAPPC13_N"/>
    <property type="match status" value="1"/>
</dbReference>
<feature type="region of interest" description="Disordered" evidence="1">
    <location>
        <begin position="355"/>
        <end position="390"/>
    </location>
</feature>
<dbReference type="InterPro" id="IPR010378">
    <property type="entry name" value="TRAPPC13"/>
</dbReference>
<dbReference type="OrthoDB" id="10250284at2759"/>
<dbReference type="InterPro" id="IPR055429">
    <property type="entry name" value="TRAPPC13_M"/>
</dbReference>
<reference evidence="4 5" key="1">
    <citation type="submission" date="2014-04" db="EMBL/GenBank/DDBJ databases">
        <title>Evolutionary Origins and Diversification of the Mycorrhizal Mutualists.</title>
        <authorList>
            <consortium name="DOE Joint Genome Institute"/>
            <consortium name="Mycorrhizal Genomics Consortium"/>
            <person name="Kohler A."/>
            <person name="Kuo A."/>
            <person name="Nagy L.G."/>
            <person name="Floudas D."/>
            <person name="Copeland A."/>
            <person name="Barry K.W."/>
            <person name="Cichocki N."/>
            <person name="Veneault-Fourrey C."/>
            <person name="LaButti K."/>
            <person name="Lindquist E.A."/>
            <person name="Lipzen A."/>
            <person name="Lundell T."/>
            <person name="Morin E."/>
            <person name="Murat C."/>
            <person name="Riley R."/>
            <person name="Ohm R."/>
            <person name="Sun H."/>
            <person name="Tunlid A."/>
            <person name="Henrissat B."/>
            <person name="Grigoriev I.V."/>
            <person name="Hibbett D.S."/>
            <person name="Martin F."/>
        </authorList>
    </citation>
    <scope>NUCLEOTIDE SEQUENCE [LARGE SCALE GENOMIC DNA]</scope>
    <source>
        <strain evidence="4 5">Koide BX008</strain>
    </source>
</reference>